<keyword evidence="2" id="KW-1185">Reference proteome</keyword>
<reference evidence="1 2" key="1">
    <citation type="submission" date="2019-03" db="EMBL/GenBank/DDBJ databases">
        <title>First draft genome of Liparis tanakae, snailfish: a comprehensive survey of snailfish specific genes.</title>
        <authorList>
            <person name="Kim W."/>
            <person name="Song I."/>
            <person name="Jeong J.-H."/>
            <person name="Kim D."/>
            <person name="Kim S."/>
            <person name="Ryu S."/>
            <person name="Song J.Y."/>
            <person name="Lee S.K."/>
        </authorList>
    </citation>
    <scope>NUCLEOTIDE SEQUENCE [LARGE SCALE GENOMIC DNA]</scope>
    <source>
        <tissue evidence="1">Muscle</tissue>
    </source>
</reference>
<accession>A0A4Z2HML4</accession>
<organism evidence="1 2">
    <name type="scientific">Liparis tanakae</name>
    <name type="common">Tanaka's snailfish</name>
    <dbReference type="NCBI Taxonomy" id="230148"/>
    <lineage>
        <taxon>Eukaryota</taxon>
        <taxon>Metazoa</taxon>
        <taxon>Chordata</taxon>
        <taxon>Craniata</taxon>
        <taxon>Vertebrata</taxon>
        <taxon>Euteleostomi</taxon>
        <taxon>Actinopterygii</taxon>
        <taxon>Neopterygii</taxon>
        <taxon>Teleostei</taxon>
        <taxon>Neoteleostei</taxon>
        <taxon>Acanthomorphata</taxon>
        <taxon>Eupercaria</taxon>
        <taxon>Perciformes</taxon>
        <taxon>Cottioidei</taxon>
        <taxon>Cottales</taxon>
        <taxon>Liparidae</taxon>
        <taxon>Liparis</taxon>
    </lineage>
</organism>
<dbReference type="EMBL" id="SRLO01000210">
    <property type="protein sequence ID" value="TNN67088.1"/>
    <property type="molecule type" value="Genomic_DNA"/>
</dbReference>
<evidence type="ECO:0000313" key="2">
    <source>
        <dbReference type="Proteomes" id="UP000314294"/>
    </source>
</evidence>
<evidence type="ECO:0000313" key="1">
    <source>
        <dbReference type="EMBL" id="TNN67088.1"/>
    </source>
</evidence>
<dbReference type="AlphaFoldDB" id="A0A4Z2HML4"/>
<comment type="caution">
    <text evidence="1">The sequence shown here is derived from an EMBL/GenBank/DDBJ whole genome shotgun (WGS) entry which is preliminary data.</text>
</comment>
<proteinExistence type="predicted"/>
<dbReference type="Proteomes" id="UP000314294">
    <property type="component" value="Unassembled WGS sequence"/>
</dbReference>
<sequence>MCLAQRLRSAQDSAFMAGETKSESRTLTALHGSGSCWESLASSARSGYPRLHISLPSAQR</sequence>
<protein>
    <submittedName>
        <fullName evidence="1">Uncharacterized protein</fullName>
    </submittedName>
</protein>
<name>A0A4Z2HML4_9TELE</name>
<gene>
    <name evidence="1" type="ORF">EYF80_022734</name>
</gene>